<accession>A0AAU7KRE6</accession>
<dbReference type="GO" id="GO:0008270">
    <property type="term" value="F:zinc ion binding"/>
    <property type="evidence" value="ECO:0007669"/>
    <property type="project" value="UniProtKB-KW"/>
</dbReference>
<dbReference type="InterPro" id="IPR017968">
    <property type="entry name" value="Acylphosphatase_CS"/>
</dbReference>
<feature type="active site" evidence="8">
    <location>
        <position position="49"/>
    </location>
</feature>
<evidence type="ECO:0000256" key="2">
    <source>
        <dbReference type="ARBA" id="ARBA00008097"/>
    </source>
</evidence>
<keyword evidence="4" id="KW-0479">Metal-binding</keyword>
<dbReference type="InterPro" id="IPR051060">
    <property type="entry name" value="Carbamoyltrans_HypF-like"/>
</dbReference>
<feature type="region of interest" description="Disordered" evidence="9">
    <location>
        <begin position="847"/>
        <end position="866"/>
    </location>
</feature>
<feature type="active site" evidence="8">
    <location>
        <position position="31"/>
    </location>
</feature>
<keyword evidence="6" id="KW-0862">Zinc</keyword>
<feature type="compositionally biased region" description="Low complexity" evidence="9">
    <location>
        <begin position="885"/>
        <end position="894"/>
    </location>
</feature>
<evidence type="ECO:0000313" key="12">
    <source>
        <dbReference type="EMBL" id="XBO73733.1"/>
    </source>
</evidence>
<dbReference type="AlphaFoldDB" id="A0AAU7KRE6"/>
<dbReference type="PROSITE" id="PS51160">
    <property type="entry name" value="ACYLPHOSPHATASE_3"/>
    <property type="match status" value="1"/>
</dbReference>
<dbReference type="GO" id="GO:0016743">
    <property type="term" value="F:carboxyl- or carbamoyltransferase activity"/>
    <property type="evidence" value="ECO:0007669"/>
    <property type="project" value="InterPro"/>
</dbReference>
<organism evidence="12">
    <name type="scientific">Halomonas sp. H10-59</name>
    <dbReference type="NCBI Taxonomy" id="2950874"/>
    <lineage>
        <taxon>Bacteria</taxon>
        <taxon>Pseudomonadati</taxon>
        <taxon>Pseudomonadota</taxon>
        <taxon>Gammaproteobacteria</taxon>
        <taxon>Oceanospirillales</taxon>
        <taxon>Halomonadaceae</taxon>
        <taxon>Halomonas</taxon>
    </lineage>
</organism>
<sequence length="907" mass="96829">MTIPPPTTPPCTPETTVEIRVRGCVQGVGFRPTVWQLAKRLALVGEVLNDGEGVLIRATGPSERLESLIEQLKRDPPPLAQITDIEVRSGLAPLHRVGFTIVDSLEGATRTDIAVDAAICAACTEEILSQHQRRSGYALTNCTHCGPRLSIIRDMPYDRAATTMADFALCECCRAEYLDPGDRRFHAEPIACPACGPQVRLVALDGGHWLASEDAIDALTTPAIEAPIDQAAALIRQGQILAIKGLGGYQLACDATSTEALERLRRLKHRPTRPLALMAKDLEMVRRYCRLDELEQQALCSAAAPIVLLERRRDEATGQPLAEALAPGLDRLGVMLPSTPLHVLLCQRLPFPIVMTSGNVSGEPQLIDDGQLAGRLSTIASHALTHDRAIARRIDDSLVQLAAGKVRMLRRARGYAPASLPLPPGFEDISPGLALGPQQKATFCLVDGQRAILSPHQGDLDDAATLDDYERNLDDFLALYDHHPAWLACDTHPDYRTSDMARHMARHMARRLADDAGLPLDAIGHHHAHIAACLADNGYPRDAAPVLGIALDGLGLGEDGGLWGGEFLLADYRHCQRLGSLNPVAMPGAGTASREPWRNLLAQLIAGPGLAALKRRHPNLGVLKRLQQKPIDTLSGMIEAGINSPLASSCGRLFDAVAAALELCFDHQHHEGEAAMALEALAARALTPTPPPTSCTSCALAPYPFSLHRAPGGHRILDPAPMWTALFDDLAAGKDATLIAARFHLGLAKGLGEVVGEMLGDVDGDMQDDALDEVSNDNARRLSSTRNVEAIALSGGCFHNRTLLELTLKCLAPLPVQVLTHHQVPANDGGIALGQALIAAARRHPLASDQASDSPTSATSAISATSTISTTTTVPSIATITTATTASNNAQETAHVSGNSRTDHFPR</sequence>
<dbReference type="InterPro" id="IPR006070">
    <property type="entry name" value="Sua5-like_dom"/>
</dbReference>
<dbReference type="RefSeq" id="WP_348814474.1">
    <property type="nucleotide sequence ID" value="NZ_CP098828.1"/>
</dbReference>
<evidence type="ECO:0000256" key="9">
    <source>
        <dbReference type="SAM" id="MobiDB-lite"/>
    </source>
</evidence>
<gene>
    <name evidence="12" type="primary">hypF</name>
    <name evidence="12" type="ORF">NFG57_12925</name>
</gene>
<dbReference type="InterPro" id="IPR055128">
    <property type="entry name" value="HypF_C_2"/>
</dbReference>
<dbReference type="InterPro" id="IPR001792">
    <property type="entry name" value="Acylphosphatase-like_dom"/>
</dbReference>
<proteinExistence type="inferred from homology"/>
<dbReference type="Pfam" id="PF00708">
    <property type="entry name" value="Acylphosphatase"/>
    <property type="match status" value="1"/>
</dbReference>
<evidence type="ECO:0000256" key="3">
    <source>
        <dbReference type="ARBA" id="ARBA00022598"/>
    </source>
</evidence>
<dbReference type="PANTHER" id="PTHR42959">
    <property type="entry name" value="CARBAMOYLTRANSFERASE"/>
    <property type="match status" value="1"/>
</dbReference>
<evidence type="ECO:0000256" key="5">
    <source>
        <dbReference type="ARBA" id="ARBA00022771"/>
    </source>
</evidence>
<dbReference type="GO" id="GO:0051604">
    <property type="term" value="P:protein maturation"/>
    <property type="evidence" value="ECO:0007669"/>
    <property type="project" value="TreeGrafter"/>
</dbReference>
<evidence type="ECO:0000256" key="6">
    <source>
        <dbReference type="ARBA" id="ARBA00022833"/>
    </source>
</evidence>
<dbReference type="Gene3D" id="3.30.420.360">
    <property type="match status" value="1"/>
</dbReference>
<dbReference type="EC" id="3.6.1.7" evidence="8"/>
<dbReference type="PROSITE" id="PS00150">
    <property type="entry name" value="ACYLPHOSPHATASE_1"/>
    <property type="match status" value="1"/>
</dbReference>
<dbReference type="SUPFAM" id="SSF55821">
    <property type="entry name" value="YrdC/RibB"/>
    <property type="match status" value="1"/>
</dbReference>
<dbReference type="InterPro" id="IPR017945">
    <property type="entry name" value="DHBP_synth_RibB-like_a/b_dom"/>
</dbReference>
<comment type="catalytic activity">
    <reaction evidence="8">
        <text>an acyl phosphate + H2O = a carboxylate + phosphate + H(+)</text>
        <dbReference type="Rhea" id="RHEA:14965"/>
        <dbReference type="ChEBI" id="CHEBI:15377"/>
        <dbReference type="ChEBI" id="CHEBI:15378"/>
        <dbReference type="ChEBI" id="CHEBI:29067"/>
        <dbReference type="ChEBI" id="CHEBI:43474"/>
        <dbReference type="ChEBI" id="CHEBI:59918"/>
        <dbReference type="EC" id="3.6.1.7"/>
    </reaction>
</comment>
<dbReference type="GO" id="GO:0003725">
    <property type="term" value="F:double-stranded RNA binding"/>
    <property type="evidence" value="ECO:0007669"/>
    <property type="project" value="InterPro"/>
</dbReference>
<dbReference type="EMBL" id="CP098828">
    <property type="protein sequence ID" value="XBO73733.1"/>
    <property type="molecule type" value="Genomic_DNA"/>
</dbReference>
<evidence type="ECO:0000256" key="8">
    <source>
        <dbReference type="PROSITE-ProRule" id="PRU00520"/>
    </source>
</evidence>
<keyword evidence="8" id="KW-0378">Hydrolase</keyword>
<feature type="region of interest" description="Disordered" evidence="9">
    <location>
        <begin position="885"/>
        <end position="907"/>
    </location>
</feature>
<protein>
    <recommendedName>
        <fullName evidence="8">acylphosphatase</fullName>
        <ecNumber evidence="8">3.6.1.7</ecNumber>
    </recommendedName>
</protein>
<dbReference type="Pfam" id="PF07503">
    <property type="entry name" value="zf-HYPF"/>
    <property type="match status" value="2"/>
</dbReference>
<evidence type="ECO:0000259" key="10">
    <source>
        <dbReference type="PROSITE" id="PS51160"/>
    </source>
</evidence>
<dbReference type="InterPro" id="IPR004421">
    <property type="entry name" value="Carbamoyltransferase_HypF"/>
</dbReference>
<comment type="similarity">
    <text evidence="2">Belongs to the carbamoyltransferase HypF family.</text>
</comment>
<evidence type="ECO:0000259" key="11">
    <source>
        <dbReference type="PROSITE" id="PS51163"/>
    </source>
</evidence>
<keyword evidence="3 12" id="KW-0436">Ligase</keyword>
<keyword evidence="5" id="KW-0863">Zinc-finger</keyword>
<dbReference type="NCBIfam" id="TIGR00143">
    <property type="entry name" value="hypF"/>
    <property type="match status" value="1"/>
</dbReference>
<evidence type="ECO:0000256" key="4">
    <source>
        <dbReference type="ARBA" id="ARBA00022723"/>
    </source>
</evidence>
<dbReference type="GO" id="GO:0016874">
    <property type="term" value="F:ligase activity"/>
    <property type="evidence" value="ECO:0007669"/>
    <property type="project" value="UniProtKB-KW"/>
</dbReference>
<reference evidence="12" key="1">
    <citation type="submission" date="2022-06" db="EMBL/GenBank/DDBJ databases">
        <title>A novel DMS-producing enzyme.</title>
        <authorList>
            <person name="Zhang Y."/>
        </authorList>
    </citation>
    <scope>NUCLEOTIDE SEQUENCE</scope>
    <source>
        <strain evidence="12">H10-59</strain>
    </source>
</reference>
<dbReference type="Pfam" id="PF17788">
    <property type="entry name" value="HypF_C"/>
    <property type="match status" value="1"/>
</dbReference>
<comment type="catalytic activity">
    <reaction evidence="7">
        <text>C-terminal L-cysteinyl-[HypE protein] + carbamoyl phosphate + ATP + H2O = C-terminal S-carboxamide-L-cysteinyl-[HypE protein] + AMP + phosphate + diphosphate + H(+)</text>
        <dbReference type="Rhea" id="RHEA:55636"/>
        <dbReference type="Rhea" id="RHEA-COMP:14247"/>
        <dbReference type="Rhea" id="RHEA-COMP:14392"/>
        <dbReference type="ChEBI" id="CHEBI:15377"/>
        <dbReference type="ChEBI" id="CHEBI:15378"/>
        <dbReference type="ChEBI" id="CHEBI:30616"/>
        <dbReference type="ChEBI" id="CHEBI:33019"/>
        <dbReference type="ChEBI" id="CHEBI:43474"/>
        <dbReference type="ChEBI" id="CHEBI:58228"/>
        <dbReference type="ChEBI" id="CHEBI:76913"/>
        <dbReference type="ChEBI" id="CHEBI:139126"/>
        <dbReference type="ChEBI" id="CHEBI:456215"/>
    </reaction>
</comment>
<name>A0AAU7KRE6_9GAMM</name>
<dbReference type="PANTHER" id="PTHR42959:SF1">
    <property type="entry name" value="CARBAMOYLTRANSFERASE HYPF"/>
    <property type="match status" value="1"/>
</dbReference>
<dbReference type="InterPro" id="IPR036046">
    <property type="entry name" value="Acylphosphatase-like_dom_sf"/>
</dbReference>
<dbReference type="InterPro" id="IPR011125">
    <property type="entry name" value="Znf_HypF"/>
</dbReference>
<dbReference type="PROSITE" id="PS51163">
    <property type="entry name" value="YRDC"/>
    <property type="match status" value="1"/>
</dbReference>
<dbReference type="SUPFAM" id="SSF54975">
    <property type="entry name" value="Acylphosphatase/BLUF domain-like"/>
    <property type="match status" value="1"/>
</dbReference>
<feature type="domain" description="YrdC-like" evidence="11">
    <location>
        <begin position="225"/>
        <end position="414"/>
    </location>
</feature>
<dbReference type="Pfam" id="PF22521">
    <property type="entry name" value="HypF_C_2"/>
    <property type="match status" value="2"/>
</dbReference>
<dbReference type="Gene3D" id="3.30.110.120">
    <property type="match status" value="1"/>
</dbReference>
<comment type="pathway">
    <text evidence="1">Protein modification; [NiFe] hydrogenase maturation.</text>
</comment>
<dbReference type="GO" id="GO:0003998">
    <property type="term" value="F:acylphosphatase activity"/>
    <property type="evidence" value="ECO:0007669"/>
    <property type="project" value="UniProtKB-EC"/>
</dbReference>
<dbReference type="InterPro" id="IPR041440">
    <property type="entry name" value="HypF_C"/>
</dbReference>
<evidence type="ECO:0000256" key="7">
    <source>
        <dbReference type="ARBA" id="ARBA00048220"/>
    </source>
</evidence>
<dbReference type="Gene3D" id="3.90.870.50">
    <property type="match status" value="1"/>
</dbReference>
<feature type="domain" description="Acylphosphatase-like" evidence="10">
    <location>
        <begin position="16"/>
        <end position="103"/>
    </location>
</feature>
<dbReference type="Gene3D" id="3.30.420.40">
    <property type="match status" value="1"/>
</dbReference>
<dbReference type="Pfam" id="PF01300">
    <property type="entry name" value="Sua5_yciO_yrdC"/>
    <property type="match status" value="1"/>
</dbReference>
<evidence type="ECO:0000256" key="1">
    <source>
        <dbReference type="ARBA" id="ARBA00004711"/>
    </source>
</evidence>